<dbReference type="Pfam" id="PF08240">
    <property type="entry name" value="ADH_N"/>
    <property type="match status" value="1"/>
</dbReference>
<sequence>MKAVRYHRYGASDVLVYEDAPRPVPGPQQVLIKVAATSFNPVDAGIRGGYLAEVYTISFPHIPGVDVAGTIAEIGAGVRGWNVGDAVIAFLPLDADGAAAEYALAPAEALAGAPASVPLADAAALPEAGLTAWQSLFEVAGLTGGQSVLINGASGAVGGYAVQLAKQAGAVVTATAKPRDADRLRAYGADRIVDYIDYTHSPIAVEGAPFDVVLNLIGTTDEQTEALLGVVADGGFHVGTMVFGPQNPGRGVRTQRVFVRSDAAQLAELVDRVDEGRLRIEVVNRRPLAEAAAVHDDSDAGRLSGKTILVPADR</sequence>
<proteinExistence type="predicted"/>
<evidence type="ECO:0000313" key="2">
    <source>
        <dbReference type="EMBL" id="BBY16294.1"/>
    </source>
</evidence>
<dbReference type="PANTHER" id="PTHR44013">
    <property type="entry name" value="ZINC-TYPE ALCOHOL DEHYDROGENASE-LIKE PROTEIN C16A3.02C"/>
    <property type="match status" value="1"/>
</dbReference>
<evidence type="ECO:0000259" key="1">
    <source>
        <dbReference type="SMART" id="SM00829"/>
    </source>
</evidence>
<dbReference type="RefSeq" id="WP_134052138.1">
    <property type="nucleotide sequence ID" value="NZ_AP022586.1"/>
</dbReference>
<dbReference type="Pfam" id="PF13602">
    <property type="entry name" value="ADH_zinc_N_2"/>
    <property type="match status" value="1"/>
</dbReference>
<dbReference type="AlphaFoldDB" id="A0AAD1IJA9"/>
<reference evidence="2 3" key="1">
    <citation type="journal article" date="2019" name="Emerg. Microbes Infect.">
        <title>Comprehensive subspecies identification of 175 nontuberculous mycobacteria species based on 7547 genomic profiles.</title>
        <authorList>
            <person name="Matsumoto Y."/>
            <person name="Kinjo T."/>
            <person name="Motooka D."/>
            <person name="Nabeya D."/>
            <person name="Jung N."/>
            <person name="Uechi K."/>
            <person name="Horii T."/>
            <person name="Iida T."/>
            <person name="Fujita J."/>
            <person name="Nakamura S."/>
        </authorList>
    </citation>
    <scope>NUCLEOTIDE SEQUENCE [LARGE SCALE GENOMIC DNA]</scope>
    <source>
        <strain evidence="2 3">JCM 17423</strain>
    </source>
</reference>
<dbReference type="CDD" id="cd05289">
    <property type="entry name" value="MDR_like_2"/>
    <property type="match status" value="1"/>
</dbReference>
<dbReference type="InterPro" id="IPR036291">
    <property type="entry name" value="NAD(P)-bd_dom_sf"/>
</dbReference>
<name>A0AAD1IJA9_9MYCO</name>
<dbReference type="SUPFAM" id="SSF51735">
    <property type="entry name" value="NAD(P)-binding Rossmann-fold domains"/>
    <property type="match status" value="1"/>
</dbReference>
<accession>A0AAD1IJA9</accession>
<dbReference type="Proteomes" id="UP000466607">
    <property type="component" value="Chromosome"/>
</dbReference>
<dbReference type="SUPFAM" id="SSF50129">
    <property type="entry name" value="GroES-like"/>
    <property type="match status" value="1"/>
</dbReference>
<dbReference type="SMART" id="SM00829">
    <property type="entry name" value="PKS_ER"/>
    <property type="match status" value="1"/>
</dbReference>
<feature type="domain" description="Enoyl reductase (ER)" evidence="1">
    <location>
        <begin position="10"/>
        <end position="309"/>
    </location>
</feature>
<dbReference type="GO" id="GO:0016491">
    <property type="term" value="F:oxidoreductase activity"/>
    <property type="evidence" value="ECO:0007669"/>
    <property type="project" value="InterPro"/>
</dbReference>
<dbReference type="InterPro" id="IPR052733">
    <property type="entry name" value="Chloroplast_QOR"/>
</dbReference>
<dbReference type="InterPro" id="IPR020843">
    <property type="entry name" value="ER"/>
</dbReference>
<organism evidence="2 3">
    <name type="scientific">Mycolicibacterium litorale</name>
    <dbReference type="NCBI Taxonomy" id="758802"/>
    <lineage>
        <taxon>Bacteria</taxon>
        <taxon>Bacillati</taxon>
        <taxon>Actinomycetota</taxon>
        <taxon>Actinomycetes</taxon>
        <taxon>Mycobacteriales</taxon>
        <taxon>Mycobacteriaceae</taxon>
        <taxon>Mycolicibacterium</taxon>
    </lineage>
</organism>
<evidence type="ECO:0000313" key="3">
    <source>
        <dbReference type="Proteomes" id="UP000466607"/>
    </source>
</evidence>
<dbReference type="InterPro" id="IPR011032">
    <property type="entry name" value="GroES-like_sf"/>
</dbReference>
<dbReference type="InterPro" id="IPR013154">
    <property type="entry name" value="ADH-like_N"/>
</dbReference>
<dbReference type="Gene3D" id="3.40.50.720">
    <property type="entry name" value="NAD(P)-binding Rossmann-like Domain"/>
    <property type="match status" value="1"/>
</dbReference>
<gene>
    <name evidence="2" type="ORF">MLIT_18860</name>
</gene>
<dbReference type="EMBL" id="AP022586">
    <property type="protein sequence ID" value="BBY16294.1"/>
    <property type="molecule type" value="Genomic_DNA"/>
</dbReference>
<dbReference type="PANTHER" id="PTHR44013:SF1">
    <property type="entry name" value="ZINC-TYPE ALCOHOL DEHYDROGENASE-LIKE PROTEIN C16A3.02C"/>
    <property type="match status" value="1"/>
</dbReference>
<keyword evidence="3" id="KW-1185">Reference proteome</keyword>
<protein>
    <submittedName>
        <fullName evidence="2">NADPH:quinone reductase</fullName>
    </submittedName>
</protein>
<dbReference type="Gene3D" id="3.90.180.10">
    <property type="entry name" value="Medium-chain alcohol dehydrogenases, catalytic domain"/>
    <property type="match status" value="1"/>
</dbReference>